<proteinExistence type="predicted"/>
<accession>A0A024SL58</accession>
<organism evidence="1 2">
    <name type="scientific">Hypocrea jecorina (strain ATCC 56765 / BCRC 32924 / NRRL 11460 / Rut C-30)</name>
    <name type="common">Trichoderma reesei</name>
    <dbReference type="NCBI Taxonomy" id="1344414"/>
    <lineage>
        <taxon>Eukaryota</taxon>
        <taxon>Fungi</taxon>
        <taxon>Dikarya</taxon>
        <taxon>Ascomycota</taxon>
        <taxon>Pezizomycotina</taxon>
        <taxon>Sordariomycetes</taxon>
        <taxon>Hypocreomycetidae</taxon>
        <taxon>Hypocreales</taxon>
        <taxon>Hypocreaceae</taxon>
        <taxon>Trichoderma</taxon>
    </lineage>
</organism>
<dbReference type="Proteomes" id="UP000024376">
    <property type="component" value="Unassembled WGS sequence"/>
</dbReference>
<reference evidence="2" key="1">
    <citation type="journal article" date="2013" name="Ind. Biotechnol.">
        <title>Comparative genomics analysis of Trichoderma reesei strains.</title>
        <authorList>
            <person name="Koike H."/>
            <person name="Aerts A."/>
            <person name="LaButti K."/>
            <person name="Grigoriev I.V."/>
            <person name="Baker S.E."/>
        </authorList>
    </citation>
    <scope>NUCLEOTIDE SEQUENCE [LARGE SCALE GENOMIC DNA]</scope>
    <source>
        <strain evidence="2">ATCC 56765 / BCRC 32924 / NRRL 11460 / Rut C-30</strain>
    </source>
</reference>
<protein>
    <submittedName>
        <fullName evidence="1">Uncharacterized protein</fullName>
    </submittedName>
</protein>
<sequence>MYSTMRNRQKKRQKMSASEAFFVRTRSSLDLFQTPDEFASWCCGCNGAEQFSSKLDTNGKNHPGAAFQYAYGTG</sequence>
<dbReference type="HOGENOM" id="CLU_2689573_0_0_1"/>
<evidence type="ECO:0000313" key="2">
    <source>
        <dbReference type="Proteomes" id="UP000024376"/>
    </source>
</evidence>
<dbReference type="KEGG" id="trr:M419DRAFT_117215"/>
<name>A0A024SL58_HYPJR</name>
<evidence type="ECO:0000313" key="1">
    <source>
        <dbReference type="EMBL" id="ETS06788.1"/>
    </source>
</evidence>
<gene>
    <name evidence="1" type="ORF">M419DRAFT_117215</name>
</gene>
<dbReference type="EMBL" id="KI911139">
    <property type="protein sequence ID" value="ETS06788.1"/>
    <property type="molecule type" value="Genomic_DNA"/>
</dbReference>
<dbReference type="AlphaFoldDB" id="A0A024SL58"/>